<dbReference type="SUPFAM" id="SSF56436">
    <property type="entry name" value="C-type lectin-like"/>
    <property type="match status" value="1"/>
</dbReference>
<dbReference type="PANTHER" id="PTHR23150:SF35">
    <property type="entry name" value="BLL6746 PROTEIN"/>
    <property type="match status" value="1"/>
</dbReference>
<evidence type="ECO:0000313" key="2">
    <source>
        <dbReference type="EMBL" id="PUD99930.1"/>
    </source>
</evidence>
<name>A0A657PR30_9GAMM</name>
<dbReference type="InterPro" id="IPR051043">
    <property type="entry name" value="Sulfatase_Mod_Factor_Kinase"/>
</dbReference>
<dbReference type="PANTHER" id="PTHR23150">
    <property type="entry name" value="SULFATASE MODIFYING FACTOR 1, 2"/>
    <property type="match status" value="1"/>
</dbReference>
<dbReference type="Proteomes" id="UP000250928">
    <property type="component" value="Unassembled WGS sequence"/>
</dbReference>
<evidence type="ECO:0000313" key="3">
    <source>
        <dbReference type="Proteomes" id="UP000250928"/>
    </source>
</evidence>
<dbReference type="Pfam" id="PF03781">
    <property type="entry name" value="FGE-sulfatase"/>
    <property type="match status" value="1"/>
</dbReference>
<dbReference type="EMBL" id="PQCO01000242">
    <property type="protein sequence ID" value="PUD99930.1"/>
    <property type="molecule type" value="Genomic_DNA"/>
</dbReference>
<proteinExistence type="predicted"/>
<dbReference type="InterPro" id="IPR005532">
    <property type="entry name" value="SUMF_dom"/>
</dbReference>
<protein>
    <submittedName>
        <fullName evidence="2">Formylglycine-generating enzyme family protein</fullName>
    </submittedName>
</protein>
<dbReference type="InterPro" id="IPR016187">
    <property type="entry name" value="CTDL_fold"/>
</dbReference>
<reference evidence="2 3" key="1">
    <citation type="submission" date="2018-01" db="EMBL/GenBank/DDBJ databases">
        <title>Novel co-symbiosis in the lucinid bivalve Phacoides pectinatus.</title>
        <authorList>
            <person name="Lim S.J."/>
            <person name="Davis B.G."/>
            <person name="Gill D.E."/>
            <person name="Engel A.S."/>
            <person name="Anderson L.C."/>
            <person name="Campbell B.J."/>
        </authorList>
    </citation>
    <scope>NUCLEOTIDE SEQUENCE [LARGE SCALE GENOMIC DNA]</scope>
    <source>
        <strain evidence="2">N3_P5</strain>
    </source>
</reference>
<dbReference type="AlphaFoldDB" id="A0A657PR30"/>
<accession>A0A657PR30</accession>
<gene>
    <name evidence="2" type="ORF">C3L24_10105</name>
</gene>
<dbReference type="InterPro" id="IPR042095">
    <property type="entry name" value="SUMF_sf"/>
</dbReference>
<evidence type="ECO:0000259" key="1">
    <source>
        <dbReference type="Pfam" id="PF03781"/>
    </source>
</evidence>
<sequence>MILVPGGEFTMGSDRSMLAGEERPAHRVAVGSFAIGRHEVTFTDYARFATATGRPIPGDQGWGRGDRPVINVSWHDAQAYVEWLSRVTGKRYRLPTEAEWEYAAAAGTESLYWWGYELAGNRANCFNCGSDWDGRQSAPVGRFAANPFGLHDTAGNVMEWVADCYHGDYRGAPTDGSAWVEPGCRERVVRGGAFNKAGDSLRTTKRNRYDPDSRLFIVGFRVARDLE</sequence>
<dbReference type="Gene3D" id="3.90.1580.10">
    <property type="entry name" value="paralog of FGE (formylglycine-generating enzyme)"/>
    <property type="match status" value="1"/>
</dbReference>
<organism evidence="2 3">
    <name type="scientific">Candidatus Sedimenticola endophacoides</name>
    <dbReference type="NCBI Taxonomy" id="2548426"/>
    <lineage>
        <taxon>Bacteria</taxon>
        <taxon>Pseudomonadati</taxon>
        <taxon>Pseudomonadota</taxon>
        <taxon>Gammaproteobacteria</taxon>
        <taxon>Chromatiales</taxon>
        <taxon>Sedimenticolaceae</taxon>
        <taxon>Sedimenticola</taxon>
    </lineage>
</organism>
<feature type="domain" description="Sulfatase-modifying factor enzyme-like" evidence="1">
    <location>
        <begin position="1"/>
        <end position="224"/>
    </location>
</feature>
<dbReference type="GO" id="GO:0120147">
    <property type="term" value="F:formylglycine-generating oxidase activity"/>
    <property type="evidence" value="ECO:0007669"/>
    <property type="project" value="TreeGrafter"/>
</dbReference>
<comment type="caution">
    <text evidence="2">The sequence shown here is derived from an EMBL/GenBank/DDBJ whole genome shotgun (WGS) entry which is preliminary data.</text>
</comment>